<dbReference type="AlphaFoldDB" id="A0A0D6JK43"/>
<dbReference type="EMBL" id="LN829119">
    <property type="protein sequence ID" value="CPR22359.1"/>
    <property type="molecule type" value="Genomic_DNA"/>
</dbReference>
<evidence type="ECO:0000313" key="2">
    <source>
        <dbReference type="EMBL" id="CPR22359.1"/>
    </source>
</evidence>
<evidence type="ECO:0000256" key="1">
    <source>
        <dbReference type="SAM" id="MobiDB-lite"/>
    </source>
</evidence>
<proteinExistence type="predicted"/>
<dbReference type="KEGG" id="fiy:BN1229_v1_3792"/>
<sequence>MIDSLLKAVAVARIGIDVSFHLNRAAVPVGTRFFVEVNGVADSRDHAVAREARDQHRDLHSIRSERRAQEHPGRLRAGVMR</sequence>
<keyword evidence="3" id="KW-1185">Reference proteome</keyword>
<dbReference type="KEGG" id="fil:BN1229_v1_3802"/>
<accession>A0A0D6JK43</accession>
<protein>
    <submittedName>
        <fullName evidence="2">Uncharacterized protein</fullName>
    </submittedName>
</protein>
<organism evidence="2 3">
    <name type="scientific">Candidatus Filomicrobium marinum</name>
    <dbReference type="NCBI Taxonomy" id="1608628"/>
    <lineage>
        <taxon>Bacteria</taxon>
        <taxon>Pseudomonadati</taxon>
        <taxon>Pseudomonadota</taxon>
        <taxon>Alphaproteobacteria</taxon>
        <taxon>Hyphomicrobiales</taxon>
        <taxon>Hyphomicrobiaceae</taxon>
        <taxon>Filomicrobium</taxon>
    </lineage>
</organism>
<dbReference type="Proteomes" id="UP000033187">
    <property type="component" value="Chromosome 1"/>
</dbReference>
<reference evidence="3" key="1">
    <citation type="submission" date="2015-02" db="EMBL/GenBank/DDBJ databases">
        <authorList>
            <person name="Chooi Y.-H."/>
        </authorList>
    </citation>
    <scope>NUCLEOTIDE SEQUENCE [LARGE SCALE GENOMIC DNA]</scope>
    <source>
        <strain evidence="3">strain Y</strain>
    </source>
</reference>
<evidence type="ECO:0000313" key="3">
    <source>
        <dbReference type="Proteomes" id="UP000033187"/>
    </source>
</evidence>
<feature type="compositionally biased region" description="Basic and acidic residues" evidence="1">
    <location>
        <begin position="46"/>
        <end position="73"/>
    </location>
</feature>
<name>A0A0D6JK43_9HYPH</name>
<gene>
    <name evidence="2" type="ORF">YBN1229_v1_3792</name>
</gene>
<feature type="region of interest" description="Disordered" evidence="1">
    <location>
        <begin position="46"/>
        <end position="81"/>
    </location>
</feature>